<dbReference type="InterPro" id="IPR005651">
    <property type="entry name" value="Trm112-like"/>
</dbReference>
<name>A0A1X0XYG6_MYCSI</name>
<comment type="similarity">
    <text evidence="1">Belongs to the UPF0434 family.</text>
</comment>
<dbReference type="EMBL" id="MZZM01000025">
    <property type="protein sequence ID" value="ORJ57838.1"/>
    <property type="molecule type" value="Genomic_DNA"/>
</dbReference>
<dbReference type="RefSeq" id="WP_084952380.1">
    <property type="nucleotide sequence ID" value="NZ_MZZM01000025.1"/>
</dbReference>
<gene>
    <name evidence="2" type="ORF">B5M45_19745</name>
</gene>
<comment type="caution">
    <text evidence="2">The sequence shown here is derived from an EMBL/GenBank/DDBJ whole genome shotgun (WGS) entry which is preliminary data.</text>
</comment>
<dbReference type="PANTHER" id="PTHR33505">
    <property type="entry name" value="ZGC:162634"/>
    <property type="match status" value="1"/>
</dbReference>
<dbReference type="SUPFAM" id="SSF158997">
    <property type="entry name" value="Trm112p-like"/>
    <property type="match status" value="1"/>
</dbReference>
<evidence type="ECO:0000256" key="1">
    <source>
        <dbReference type="HAMAP-Rule" id="MF_01187"/>
    </source>
</evidence>
<dbReference type="Proteomes" id="UP000193040">
    <property type="component" value="Unassembled WGS sequence"/>
</dbReference>
<dbReference type="STRING" id="1784.VC42_00065"/>
<keyword evidence="3" id="KW-1185">Reference proteome</keyword>
<organism evidence="2 3">
    <name type="scientific">Mycobacterium simiae</name>
    <name type="common">Mycobacterium habana</name>
    <dbReference type="NCBI Taxonomy" id="1784"/>
    <lineage>
        <taxon>Bacteria</taxon>
        <taxon>Bacillati</taxon>
        <taxon>Actinomycetota</taxon>
        <taxon>Actinomycetes</taxon>
        <taxon>Mycobacteriales</taxon>
        <taxon>Mycobacteriaceae</taxon>
        <taxon>Mycobacterium</taxon>
        <taxon>Mycobacterium simiae complex</taxon>
    </lineage>
</organism>
<reference evidence="2 3" key="1">
    <citation type="submission" date="2017-03" db="EMBL/GenBank/DDBJ databases">
        <title>Genomic insights into Mycobacterium simiae human colonization.</title>
        <authorList>
            <person name="Steffani J.L."/>
            <person name="Brunck M.E."/>
            <person name="Cruz E."/>
            <person name="Montiel R."/>
            <person name="Barona F."/>
        </authorList>
    </citation>
    <scope>NUCLEOTIDE SEQUENCE [LARGE SCALE GENOMIC DNA]</scope>
    <source>
        <strain evidence="2 3">MsiGto</strain>
    </source>
</reference>
<accession>A0A1X0XYG6</accession>
<evidence type="ECO:0000313" key="3">
    <source>
        <dbReference type="Proteomes" id="UP000193040"/>
    </source>
</evidence>
<dbReference type="PANTHER" id="PTHR33505:SF4">
    <property type="entry name" value="PROTEIN PREY, MITOCHONDRIAL"/>
    <property type="match status" value="1"/>
</dbReference>
<dbReference type="HAMAP" id="MF_01187">
    <property type="entry name" value="UPF0434"/>
    <property type="match status" value="1"/>
</dbReference>
<dbReference type="Pfam" id="PF03966">
    <property type="entry name" value="Trm112p"/>
    <property type="match status" value="1"/>
</dbReference>
<proteinExistence type="inferred from homology"/>
<protein>
    <recommendedName>
        <fullName evidence="1">UPF0434 protein B5M45_19745</fullName>
    </recommendedName>
</protein>
<evidence type="ECO:0000313" key="2">
    <source>
        <dbReference type="EMBL" id="ORJ57838.1"/>
    </source>
</evidence>
<sequence>MIDQNLLNILVCPQDRGPLLLCDDELLYNPRLRRAYRIEDGIPVLLIDEARDVDDDEHARLIQRSRPAAPR</sequence>
<dbReference type="Gene3D" id="2.20.25.10">
    <property type="match status" value="1"/>
</dbReference>
<dbReference type="GO" id="GO:0005829">
    <property type="term" value="C:cytosol"/>
    <property type="evidence" value="ECO:0007669"/>
    <property type="project" value="TreeGrafter"/>
</dbReference>
<dbReference type="AlphaFoldDB" id="A0A1X0XYG6"/>